<evidence type="ECO:0008006" key="3">
    <source>
        <dbReference type="Google" id="ProtNLM"/>
    </source>
</evidence>
<protein>
    <recommendedName>
        <fullName evidence="3">Sulfotransferase family protein</fullName>
    </recommendedName>
</protein>
<evidence type="ECO:0000313" key="1">
    <source>
        <dbReference type="EMBL" id="MBW8638156.1"/>
    </source>
</evidence>
<comment type="caution">
    <text evidence="1">The sequence shown here is derived from an EMBL/GenBank/DDBJ whole genome shotgun (WGS) entry which is preliminary data.</text>
</comment>
<gene>
    <name evidence="1" type="ORF">K1W69_13245</name>
</gene>
<dbReference type="SUPFAM" id="SSF52540">
    <property type="entry name" value="P-loop containing nucleoside triphosphate hydrolases"/>
    <property type="match status" value="1"/>
</dbReference>
<dbReference type="RefSeq" id="WP_220228805.1">
    <property type="nucleotide sequence ID" value="NZ_JAICBX010000002.1"/>
</dbReference>
<dbReference type="EMBL" id="JAICBX010000002">
    <property type="protein sequence ID" value="MBW8638156.1"/>
    <property type="molecule type" value="Genomic_DNA"/>
</dbReference>
<dbReference type="AlphaFoldDB" id="A0AAE2ZL17"/>
<dbReference type="Gene3D" id="3.40.50.300">
    <property type="entry name" value="P-loop containing nucleotide triphosphate hydrolases"/>
    <property type="match status" value="1"/>
</dbReference>
<reference evidence="1" key="1">
    <citation type="submission" date="2021-08" db="EMBL/GenBank/DDBJ databases">
        <title>Hoeflea bacterium WL0058 sp. nov., isolated from the sediment.</title>
        <authorList>
            <person name="Wang L."/>
            <person name="Zhang D."/>
        </authorList>
    </citation>
    <scope>NUCLEOTIDE SEQUENCE</scope>
    <source>
        <strain evidence="1">WL0058</strain>
    </source>
</reference>
<sequence length="367" mass="41743">MTTKPQTIIHIGTPKTGTTSFQQWCFGNRRRLLADGVLYPVAPGKTNHVKLPAFAVTETFDDELFNRAKAKTQWEQAALRQSLPLAIKEEIDKSQPKFVILSNEHLFTRLKSIDEINRLKVFVDSFSSVSRIVVHARPQIDFLVSNASQAVRMGQVVTTDFFLRDHIGPKHSLLGLSRQIAKWEAVWKRENILVIPFKRTPDILDPIFEMVGLKRSSYPESIRVNEALGWGTLAIANSLIRTGVDKSLESNFRVLLKSLPSTDRLQPGMEIAKEVQRRFDADNCALIKRYANRSCGDLSPDWKRYDLPPNIYKLEASLELSEDIAAAFQFALDLGKKSKLESEVNRAEAIIIKREPRVGFLKRLLRF</sequence>
<evidence type="ECO:0000313" key="2">
    <source>
        <dbReference type="Proteomes" id="UP001196509"/>
    </source>
</evidence>
<name>A0AAE2ZL17_9HYPH</name>
<proteinExistence type="predicted"/>
<dbReference type="InterPro" id="IPR027417">
    <property type="entry name" value="P-loop_NTPase"/>
</dbReference>
<keyword evidence="2" id="KW-1185">Reference proteome</keyword>
<accession>A0AAE2ZL17</accession>
<organism evidence="1 2">
    <name type="scientific">Flavimaribacter sediminis</name>
    <dbReference type="NCBI Taxonomy" id="2865987"/>
    <lineage>
        <taxon>Bacteria</taxon>
        <taxon>Pseudomonadati</taxon>
        <taxon>Pseudomonadota</taxon>
        <taxon>Alphaproteobacteria</taxon>
        <taxon>Hyphomicrobiales</taxon>
        <taxon>Rhizobiaceae</taxon>
        <taxon>Flavimaribacter</taxon>
    </lineage>
</organism>
<dbReference type="Proteomes" id="UP001196509">
    <property type="component" value="Unassembled WGS sequence"/>
</dbReference>